<evidence type="ECO:0000256" key="4">
    <source>
        <dbReference type="ARBA" id="ARBA00022692"/>
    </source>
</evidence>
<feature type="region of interest" description="Disordered" evidence="8">
    <location>
        <begin position="399"/>
        <end position="420"/>
    </location>
</feature>
<evidence type="ECO:0000313" key="10">
    <source>
        <dbReference type="EMBL" id="PHJ15953.1"/>
    </source>
</evidence>
<keyword evidence="3" id="KW-0813">Transport</keyword>
<reference evidence="10 11" key="1">
    <citation type="journal article" date="2017" name="Int. J. Parasitol.">
        <title>The genome of the protozoan parasite Cystoisospora suis and a reverse vaccinology approach to identify vaccine candidates.</title>
        <authorList>
            <person name="Palmieri N."/>
            <person name="Shrestha A."/>
            <person name="Ruttkowski B."/>
            <person name="Beck T."/>
            <person name="Vogl C."/>
            <person name="Tomley F."/>
            <person name="Blake D.P."/>
            <person name="Joachim A."/>
        </authorList>
    </citation>
    <scope>NUCLEOTIDE SEQUENCE [LARGE SCALE GENOMIC DNA]</scope>
    <source>
        <strain evidence="10 11">Wien I</strain>
    </source>
</reference>
<feature type="transmembrane region" description="Helical" evidence="9">
    <location>
        <begin position="223"/>
        <end position="242"/>
    </location>
</feature>
<dbReference type="GO" id="GO:0016020">
    <property type="term" value="C:membrane"/>
    <property type="evidence" value="ECO:0007669"/>
    <property type="project" value="UniProtKB-SubCell"/>
</dbReference>
<feature type="region of interest" description="Disordered" evidence="8">
    <location>
        <begin position="1"/>
        <end position="22"/>
    </location>
</feature>
<feature type="transmembrane region" description="Helical" evidence="9">
    <location>
        <begin position="624"/>
        <end position="643"/>
    </location>
</feature>
<feature type="transmembrane region" description="Helical" evidence="9">
    <location>
        <begin position="249"/>
        <end position="271"/>
    </location>
</feature>
<accession>A0A2C6KHT1</accession>
<dbReference type="PANTHER" id="PTHR20772">
    <property type="entry name" value="PROTEIN FMP42"/>
    <property type="match status" value="1"/>
</dbReference>
<feature type="transmembrane region" description="Helical" evidence="9">
    <location>
        <begin position="173"/>
        <end position="192"/>
    </location>
</feature>
<feature type="transmembrane region" description="Helical" evidence="9">
    <location>
        <begin position="538"/>
        <end position="555"/>
    </location>
</feature>
<dbReference type="GeneID" id="94433550"/>
<comment type="caution">
    <text evidence="10">The sequence shown here is derived from an EMBL/GenBank/DDBJ whole genome shotgun (WGS) entry which is preliminary data.</text>
</comment>
<organism evidence="10 11">
    <name type="scientific">Cystoisospora suis</name>
    <dbReference type="NCBI Taxonomy" id="483139"/>
    <lineage>
        <taxon>Eukaryota</taxon>
        <taxon>Sar</taxon>
        <taxon>Alveolata</taxon>
        <taxon>Apicomplexa</taxon>
        <taxon>Conoidasida</taxon>
        <taxon>Coccidia</taxon>
        <taxon>Eucoccidiorida</taxon>
        <taxon>Eimeriorina</taxon>
        <taxon>Sarcocystidae</taxon>
        <taxon>Cystoisospora</taxon>
    </lineage>
</organism>
<feature type="compositionally biased region" description="Basic and acidic residues" evidence="8">
    <location>
        <begin position="714"/>
        <end position="725"/>
    </location>
</feature>
<dbReference type="VEuPathDB" id="ToxoDB:CSUI_010234"/>
<feature type="region of interest" description="Disordered" evidence="8">
    <location>
        <begin position="688"/>
        <end position="763"/>
    </location>
</feature>
<feature type="transmembrane region" description="Helical" evidence="9">
    <location>
        <begin position="508"/>
        <end position="526"/>
    </location>
</feature>
<feature type="region of interest" description="Disordered" evidence="8">
    <location>
        <begin position="328"/>
        <end position="357"/>
    </location>
</feature>
<keyword evidence="6 9" id="KW-1133">Transmembrane helix</keyword>
<evidence type="ECO:0000256" key="1">
    <source>
        <dbReference type="ARBA" id="ARBA00004141"/>
    </source>
</evidence>
<keyword evidence="5" id="KW-0029">Amino-acid transport</keyword>
<dbReference type="AlphaFoldDB" id="A0A2C6KHT1"/>
<feature type="transmembrane region" description="Helical" evidence="9">
    <location>
        <begin position="655"/>
        <end position="673"/>
    </location>
</feature>
<evidence type="ECO:0000256" key="6">
    <source>
        <dbReference type="ARBA" id="ARBA00022989"/>
    </source>
</evidence>
<keyword evidence="7 9" id="KW-0472">Membrane</keyword>
<dbReference type="EMBL" id="MIGC01006952">
    <property type="protein sequence ID" value="PHJ15953.1"/>
    <property type="molecule type" value="Genomic_DNA"/>
</dbReference>
<feature type="compositionally biased region" description="Basic and acidic residues" evidence="8">
    <location>
        <begin position="333"/>
        <end position="357"/>
    </location>
</feature>
<protein>
    <submittedName>
        <fullName evidence="10">Amino acid transporter</fullName>
    </submittedName>
</protein>
<name>A0A2C6KHT1_9APIC</name>
<dbReference type="SUPFAM" id="SSF103473">
    <property type="entry name" value="MFS general substrate transporter"/>
    <property type="match status" value="1"/>
</dbReference>
<evidence type="ECO:0000256" key="9">
    <source>
        <dbReference type="SAM" id="Phobius"/>
    </source>
</evidence>
<keyword evidence="4 9" id="KW-0812">Transmembrane</keyword>
<dbReference type="Proteomes" id="UP000221165">
    <property type="component" value="Unassembled WGS sequence"/>
</dbReference>
<dbReference type="RefSeq" id="XP_067917685.1">
    <property type="nucleotide sequence ID" value="XM_068070339.1"/>
</dbReference>
<dbReference type="InterPro" id="IPR036259">
    <property type="entry name" value="MFS_trans_sf"/>
</dbReference>
<dbReference type="OrthoDB" id="330047at2759"/>
<evidence type="ECO:0000313" key="11">
    <source>
        <dbReference type="Proteomes" id="UP000221165"/>
    </source>
</evidence>
<dbReference type="Gene3D" id="1.20.1250.20">
    <property type="entry name" value="MFS general substrate transporter like domains"/>
    <property type="match status" value="1"/>
</dbReference>
<evidence type="ECO:0000256" key="8">
    <source>
        <dbReference type="SAM" id="MobiDB-lite"/>
    </source>
</evidence>
<feature type="transmembrane region" description="Helical" evidence="9">
    <location>
        <begin position="291"/>
        <end position="309"/>
    </location>
</feature>
<dbReference type="InterPro" id="IPR052599">
    <property type="entry name" value="SLC43A_AATransporter"/>
</dbReference>
<evidence type="ECO:0000256" key="2">
    <source>
        <dbReference type="ARBA" id="ARBA00006595"/>
    </source>
</evidence>
<dbReference type="GO" id="GO:0006865">
    <property type="term" value="P:amino acid transport"/>
    <property type="evidence" value="ECO:0007669"/>
    <property type="project" value="UniProtKB-KW"/>
</dbReference>
<gene>
    <name evidence="10" type="ORF">CSUI_010234</name>
</gene>
<dbReference type="PANTHER" id="PTHR20772:SF2">
    <property type="entry name" value="PROTEIN FMP42"/>
    <property type="match status" value="1"/>
</dbReference>
<evidence type="ECO:0000256" key="7">
    <source>
        <dbReference type="ARBA" id="ARBA00023136"/>
    </source>
</evidence>
<evidence type="ECO:0000256" key="3">
    <source>
        <dbReference type="ARBA" id="ARBA00022448"/>
    </source>
</evidence>
<evidence type="ECO:0000256" key="5">
    <source>
        <dbReference type="ARBA" id="ARBA00022970"/>
    </source>
</evidence>
<feature type="transmembrane region" description="Helical" evidence="9">
    <location>
        <begin position="103"/>
        <end position="123"/>
    </location>
</feature>
<proteinExistence type="inferred from homology"/>
<comment type="similarity">
    <text evidence="2">Belongs to the SLC43A transporter (TC 2.A.1.44) family.</text>
</comment>
<sequence>MVAGTQHTSREGGGSEEDRDFHPASFFSPSFTIIETKPPLDVGEFTRIPAASPVEKRPSGFSTQQANPKAPFFSRWMLTIRKVLPRTDLPGARQPTPLNLNRYVLLLVYLLYIACTGVCFYGWPALASIIFRNEGFASQCRRNPDTGDYEEDLRVTQGKPYICDEQDGSVQKLYTMTCAICSTMCAFAGALVDFAGPRLTAVLGQIANLTGWLLLSFSGMTDVFYYLGLTMIGLGADTAFLPTFSITRLFPGSSGLIITLLGSAVSASYAVPLVLHEIMERYNLSSQTVCLGYACLCPLSCVGVAVVFMPRRGFLLADGLSAEETMKGVVESSGRREELGDFDDAREPSEEAEKKQLAVERSMLKNENEDNANCNEETAGFGQLTTSIADDSLVDETAVGNTSTTPISRRSPQALEDDSNDFELTPKDDVEAVVAGPAASTAQSLPEGEEGAVKVVDFAGLAAESEKQSLELKLHSEKSEETRRRARCVRCLGPRLEPFLQQLTSERYILIVLYKIGVVVAAAYFQQATRRTFSEDVVRVRGIILPFAFIPCIFLGKLADTIHITRVLFIINTSGICMYGFSFSGSYACGCISVVFFTIYMSMYSSPIFVYVESTFSPQDFGKLGGLTLMIGGLLGLLTNPLYERVTVRLSKGSPLSMQIVMTILLGVQFLWITRLYSLYKKDPHPFRDKSSAATSQNPHGDMPIVASPGKADSLLRDSRDEEGSLHVLSLEEEPTGEWQQISRSVEIGRTLPGGEHKETVSK</sequence>
<feature type="compositionally biased region" description="Polar residues" evidence="8">
    <location>
        <begin position="399"/>
        <end position="411"/>
    </location>
</feature>
<keyword evidence="11" id="KW-1185">Reference proteome</keyword>
<comment type="subcellular location">
    <subcellularLocation>
        <location evidence="1">Membrane</location>
        <topology evidence="1">Multi-pass membrane protein</topology>
    </subcellularLocation>
</comment>